<keyword evidence="10" id="KW-1185">Reference proteome</keyword>
<feature type="non-terminal residue" evidence="9">
    <location>
        <position position="112"/>
    </location>
</feature>
<keyword evidence="2" id="KW-1003">Cell membrane</keyword>
<dbReference type="Proteomes" id="UP000727407">
    <property type="component" value="Unassembled WGS sequence"/>
</dbReference>
<dbReference type="GO" id="GO:0005886">
    <property type="term" value="C:plasma membrane"/>
    <property type="evidence" value="ECO:0007669"/>
    <property type="project" value="UniProtKB-SubCell"/>
</dbReference>
<evidence type="ECO:0000256" key="5">
    <source>
        <dbReference type="ARBA" id="ARBA00023136"/>
    </source>
</evidence>
<evidence type="ECO:0000256" key="6">
    <source>
        <dbReference type="ARBA" id="ARBA00023157"/>
    </source>
</evidence>
<dbReference type="CDD" id="cd00099">
    <property type="entry name" value="IgV"/>
    <property type="match status" value="1"/>
</dbReference>
<dbReference type="InterPro" id="IPR052051">
    <property type="entry name" value="TCR_complex_component"/>
</dbReference>
<dbReference type="PANTHER" id="PTHR19433">
    <property type="entry name" value="T-CELL RECEPTOR ALPHA CHAIN V REGION-RELATED"/>
    <property type="match status" value="1"/>
</dbReference>
<dbReference type="InterPro" id="IPR013106">
    <property type="entry name" value="Ig_V-set"/>
</dbReference>
<keyword evidence="6" id="KW-1015">Disulfide bond</keyword>
<dbReference type="Gene3D" id="2.60.40.10">
    <property type="entry name" value="Immunoglobulins"/>
    <property type="match status" value="1"/>
</dbReference>
<dbReference type="PROSITE" id="PS50835">
    <property type="entry name" value="IG_LIKE"/>
    <property type="match status" value="1"/>
</dbReference>
<accession>A0A8J4XCR7</accession>
<keyword evidence="5" id="KW-0472">Membrane</keyword>
<dbReference type="EMBL" id="QNUK01000287">
    <property type="protein sequence ID" value="KAF5896175.1"/>
    <property type="molecule type" value="Genomic_DNA"/>
</dbReference>
<gene>
    <name evidence="9" type="ORF">DAT39_014103</name>
</gene>
<keyword evidence="9" id="KW-0675">Receptor</keyword>
<feature type="non-terminal residue" evidence="9">
    <location>
        <position position="1"/>
    </location>
</feature>
<evidence type="ECO:0000313" key="9">
    <source>
        <dbReference type="EMBL" id="KAF5896175.1"/>
    </source>
</evidence>
<comment type="subcellular location">
    <subcellularLocation>
        <location evidence="1">Cell membrane</location>
    </subcellularLocation>
</comment>
<evidence type="ECO:0000256" key="4">
    <source>
        <dbReference type="ARBA" id="ARBA00022859"/>
    </source>
</evidence>
<evidence type="ECO:0000256" key="7">
    <source>
        <dbReference type="ARBA" id="ARBA00023180"/>
    </source>
</evidence>
<dbReference type="InterPro" id="IPR013783">
    <property type="entry name" value="Ig-like_fold"/>
</dbReference>
<dbReference type="GO" id="GO:0002376">
    <property type="term" value="P:immune system process"/>
    <property type="evidence" value="ECO:0007669"/>
    <property type="project" value="UniProtKB-KW"/>
</dbReference>
<keyword evidence="7" id="KW-0325">Glycoprotein</keyword>
<comment type="caution">
    <text evidence="9">The sequence shown here is derived from an EMBL/GenBank/DDBJ whole genome shotgun (WGS) entry which is preliminary data.</text>
</comment>
<sequence length="112" mass="12922">TSDTKKLQVKTVKPGENVVMKCNLTEIKVKKKLVWYRQSLDDVPLVFVRHYGQNDYTFAEGFNDKRFSVTVKEHQFDLNINGTREDDAGEYFCGESEGSTLKFTSGTRLQFE</sequence>
<protein>
    <submittedName>
        <fullName evidence="9">Putative immune-type receptor 7</fullName>
    </submittedName>
</protein>
<evidence type="ECO:0000313" key="10">
    <source>
        <dbReference type="Proteomes" id="UP000727407"/>
    </source>
</evidence>
<dbReference type="InterPro" id="IPR007110">
    <property type="entry name" value="Ig-like_dom"/>
</dbReference>
<dbReference type="SUPFAM" id="SSF48726">
    <property type="entry name" value="Immunoglobulin"/>
    <property type="match status" value="1"/>
</dbReference>
<dbReference type="InterPro" id="IPR036179">
    <property type="entry name" value="Ig-like_dom_sf"/>
</dbReference>
<keyword evidence="3" id="KW-0732">Signal</keyword>
<dbReference type="InterPro" id="IPR003599">
    <property type="entry name" value="Ig_sub"/>
</dbReference>
<dbReference type="Pfam" id="PF07686">
    <property type="entry name" value="V-set"/>
    <property type="match status" value="1"/>
</dbReference>
<dbReference type="PANTHER" id="PTHR19433:SF111">
    <property type="entry name" value="T CELL RECEPTOR ALPHA VARIABLE 4"/>
    <property type="match status" value="1"/>
</dbReference>
<name>A0A8J4XCR7_CLAMG</name>
<dbReference type="GO" id="GO:0009617">
    <property type="term" value="P:response to bacterium"/>
    <property type="evidence" value="ECO:0007669"/>
    <property type="project" value="TreeGrafter"/>
</dbReference>
<evidence type="ECO:0000256" key="1">
    <source>
        <dbReference type="ARBA" id="ARBA00004236"/>
    </source>
</evidence>
<evidence type="ECO:0000259" key="8">
    <source>
        <dbReference type="PROSITE" id="PS50835"/>
    </source>
</evidence>
<dbReference type="SMART" id="SM00409">
    <property type="entry name" value="IG"/>
    <property type="match status" value="1"/>
</dbReference>
<feature type="domain" description="Ig-like" evidence="8">
    <location>
        <begin position="1"/>
        <end position="93"/>
    </location>
</feature>
<reference evidence="9" key="1">
    <citation type="submission" date="2020-07" db="EMBL/GenBank/DDBJ databases">
        <title>Clarias magur genome sequencing, assembly and annotation.</title>
        <authorList>
            <person name="Kushwaha B."/>
            <person name="Kumar R."/>
            <person name="Das P."/>
            <person name="Joshi C.G."/>
            <person name="Kumar D."/>
            <person name="Nagpure N.S."/>
            <person name="Pandey M."/>
            <person name="Agarwal S."/>
            <person name="Srivastava S."/>
            <person name="Singh M."/>
            <person name="Sahoo L."/>
            <person name="Jayasankar P."/>
            <person name="Meher P.K."/>
            <person name="Koringa P.G."/>
            <person name="Iquebal M.A."/>
            <person name="Das S.P."/>
            <person name="Bit A."/>
            <person name="Patnaik S."/>
            <person name="Patel N."/>
            <person name="Shah T.M."/>
            <person name="Hinsu A."/>
            <person name="Jena J.K."/>
        </authorList>
    </citation>
    <scope>NUCLEOTIDE SEQUENCE</scope>
    <source>
        <strain evidence="9">CIFAMagur01</strain>
        <tissue evidence="9">Testis</tissue>
    </source>
</reference>
<organism evidence="9 10">
    <name type="scientific">Clarias magur</name>
    <name type="common">Asian catfish</name>
    <name type="synonym">Macropteronotus magur</name>
    <dbReference type="NCBI Taxonomy" id="1594786"/>
    <lineage>
        <taxon>Eukaryota</taxon>
        <taxon>Metazoa</taxon>
        <taxon>Chordata</taxon>
        <taxon>Craniata</taxon>
        <taxon>Vertebrata</taxon>
        <taxon>Euteleostomi</taxon>
        <taxon>Actinopterygii</taxon>
        <taxon>Neopterygii</taxon>
        <taxon>Teleostei</taxon>
        <taxon>Ostariophysi</taxon>
        <taxon>Siluriformes</taxon>
        <taxon>Clariidae</taxon>
        <taxon>Clarias</taxon>
    </lineage>
</organism>
<dbReference type="AlphaFoldDB" id="A0A8J4XCR7"/>
<proteinExistence type="predicted"/>
<evidence type="ECO:0000256" key="3">
    <source>
        <dbReference type="ARBA" id="ARBA00022729"/>
    </source>
</evidence>
<evidence type="ECO:0000256" key="2">
    <source>
        <dbReference type="ARBA" id="ARBA00022475"/>
    </source>
</evidence>
<keyword evidence="4" id="KW-0391">Immunity</keyword>